<dbReference type="Proteomes" id="UP000567179">
    <property type="component" value="Unassembled WGS sequence"/>
</dbReference>
<evidence type="ECO:0000256" key="3">
    <source>
        <dbReference type="ARBA" id="ARBA00009743"/>
    </source>
</evidence>
<dbReference type="PANTHER" id="PTHR12374:SF20">
    <property type="entry name" value="TRANSCRIPTIONAL ADAPTER 2-ALPHA"/>
    <property type="match status" value="1"/>
</dbReference>
<feature type="domain" description="SANT" evidence="18">
    <location>
        <begin position="195"/>
        <end position="247"/>
    </location>
</feature>
<keyword evidence="5" id="KW-0479">Metal-binding</keyword>
<dbReference type="InterPro" id="IPR002241">
    <property type="entry name" value="Glyco_hydro_27"/>
</dbReference>
<evidence type="ECO:0000256" key="1">
    <source>
        <dbReference type="ARBA" id="ARBA00001255"/>
    </source>
</evidence>
<evidence type="ECO:0000313" key="20">
    <source>
        <dbReference type="EMBL" id="KAF5322054.1"/>
    </source>
</evidence>
<feature type="region of interest" description="Disordered" evidence="14">
    <location>
        <begin position="18"/>
        <end position="48"/>
    </location>
</feature>
<keyword evidence="21" id="KW-1185">Reference proteome</keyword>
<dbReference type="SMART" id="SM00717">
    <property type="entry name" value="SANT"/>
    <property type="match status" value="1"/>
</dbReference>
<dbReference type="PROSITE" id="PS00512">
    <property type="entry name" value="ALPHA_GALACTOSIDASE"/>
    <property type="match status" value="1"/>
</dbReference>
<dbReference type="FunFam" id="1.10.10.60:FF:000115">
    <property type="entry name" value="Transcriptional adapter 2"/>
    <property type="match status" value="1"/>
</dbReference>
<feature type="compositionally biased region" description="Low complexity" evidence="14">
    <location>
        <begin position="724"/>
        <end position="741"/>
    </location>
</feature>
<dbReference type="GO" id="GO:0070461">
    <property type="term" value="C:SAGA-type complex"/>
    <property type="evidence" value="ECO:0007669"/>
    <property type="project" value="TreeGrafter"/>
</dbReference>
<evidence type="ECO:0000256" key="2">
    <source>
        <dbReference type="ARBA" id="ARBA00004123"/>
    </source>
</evidence>
<dbReference type="GO" id="GO:0006338">
    <property type="term" value="P:chromatin remodeling"/>
    <property type="evidence" value="ECO:0007669"/>
    <property type="project" value="TreeGrafter"/>
</dbReference>
<feature type="region of interest" description="Disordered" evidence="14">
    <location>
        <begin position="687"/>
        <end position="755"/>
    </location>
</feature>
<accession>A0A8H5BEV3</accession>
<keyword evidence="9" id="KW-0805">Transcription regulation</keyword>
<evidence type="ECO:0000256" key="5">
    <source>
        <dbReference type="ARBA" id="ARBA00022723"/>
    </source>
</evidence>
<dbReference type="InterPro" id="IPR001005">
    <property type="entry name" value="SANT/Myb"/>
</dbReference>
<dbReference type="Pfam" id="PF22941">
    <property type="entry name" value="TADA2A-like_3rd"/>
    <property type="match status" value="2"/>
</dbReference>
<proteinExistence type="inferred from homology"/>
<dbReference type="PROSITE" id="PS51294">
    <property type="entry name" value="HTH_MYB"/>
    <property type="match status" value="1"/>
</dbReference>
<comment type="similarity">
    <text evidence="3 13">Belongs to the glycosyl hydrolase 27 family.</text>
</comment>
<evidence type="ECO:0000256" key="12">
    <source>
        <dbReference type="ARBA" id="ARBA00023295"/>
    </source>
</evidence>
<evidence type="ECO:0000256" key="7">
    <source>
        <dbReference type="ARBA" id="ARBA00022801"/>
    </source>
</evidence>
<dbReference type="SUPFAM" id="SSF51445">
    <property type="entry name" value="(Trans)glycosidases"/>
    <property type="match status" value="1"/>
</dbReference>
<dbReference type="Pfam" id="PF04433">
    <property type="entry name" value="SWIRM"/>
    <property type="match status" value="1"/>
</dbReference>
<dbReference type="PROSITE" id="PS50934">
    <property type="entry name" value="SWIRM"/>
    <property type="match status" value="1"/>
</dbReference>
<dbReference type="Gene3D" id="1.10.10.10">
    <property type="entry name" value="Winged helix-like DNA-binding domain superfamily/Winged helix DNA-binding domain"/>
    <property type="match status" value="1"/>
</dbReference>
<evidence type="ECO:0000256" key="10">
    <source>
        <dbReference type="ARBA" id="ARBA00023163"/>
    </source>
</evidence>
<dbReference type="PROSITE" id="PS50090">
    <property type="entry name" value="MYB_LIKE"/>
    <property type="match status" value="1"/>
</dbReference>
<keyword evidence="12 13" id="KW-0326">Glycosidase</keyword>
<dbReference type="Pfam" id="PF00249">
    <property type="entry name" value="Myb_DNA-binding"/>
    <property type="match status" value="1"/>
</dbReference>
<protein>
    <recommendedName>
        <fullName evidence="4 13">Alpha-galactosidase</fullName>
        <ecNumber evidence="4 13">3.2.1.22</ecNumber>
    </recommendedName>
    <alternativeName>
        <fullName evidence="13">Melibiase</fullName>
    </alternativeName>
</protein>
<keyword evidence="8" id="KW-0862">Zinc</keyword>
<dbReference type="InterPro" id="IPR017930">
    <property type="entry name" value="Myb_dom"/>
</dbReference>
<evidence type="ECO:0000256" key="11">
    <source>
        <dbReference type="ARBA" id="ARBA00023242"/>
    </source>
</evidence>
<evidence type="ECO:0000259" key="18">
    <source>
        <dbReference type="PROSITE" id="PS51293"/>
    </source>
</evidence>
<evidence type="ECO:0000256" key="9">
    <source>
        <dbReference type="ARBA" id="ARBA00023015"/>
    </source>
</evidence>
<feature type="signal peptide" evidence="15">
    <location>
        <begin position="1"/>
        <end position="18"/>
    </location>
</feature>
<dbReference type="CDD" id="cd00167">
    <property type="entry name" value="SANT"/>
    <property type="match status" value="1"/>
</dbReference>
<dbReference type="FunFam" id="1.10.10.10:FF:000087">
    <property type="entry name" value="Transcriptional adapter 2"/>
    <property type="match status" value="1"/>
</dbReference>
<comment type="caution">
    <text evidence="20">The sequence shown here is derived from an EMBL/GenBank/DDBJ whole genome shotgun (WGS) entry which is preliminary data.</text>
</comment>
<dbReference type="InterPro" id="IPR017853">
    <property type="entry name" value="GH"/>
</dbReference>
<gene>
    <name evidence="20" type="ORF">D9619_001325</name>
</gene>
<dbReference type="InterPro" id="IPR013785">
    <property type="entry name" value="Aldolase_TIM"/>
</dbReference>
<dbReference type="PANTHER" id="PTHR12374">
    <property type="entry name" value="TRANSCRIPTIONAL ADAPTOR 2 ADA2 -RELATED"/>
    <property type="match status" value="1"/>
</dbReference>
<feature type="compositionally biased region" description="Basic and acidic residues" evidence="14">
    <location>
        <begin position="389"/>
        <end position="403"/>
    </location>
</feature>
<evidence type="ECO:0000259" key="19">
    <source>
        <dbReference type="PROSITE" id="PS51294"/>
    </source>
</evidence>
<feature type="compositionally biased region" description="Pro residues" evidence="14">
    <location>
        <begin position="588"/>
        <end position="600"/>
    </location>
</feature>
<dbReference type="Gene3D" id="3.20.20.70">
    <property type="entry name" value="Aldolase class I"/>
    <property type="match status" value="1"/>
</dbReference>
<dbReference type="InterPro" id="IPR007526">
    <property type="entry name" value="SWIRM"/>
</dbReference>
<dbReference type="InterPro" id="IPR055141">
    <property type="entry name" value="TADA2A_B-like_dom"/>
</dbReference>
<dbReference type="SUPFAM" id="SSF46689">
    <property type="entry name" value="Homeodomain-like"/>
    <property type="match status" value="2"/>
</dbReference>
<dbReference type="PROSITE" id="PS51293">
    <property type="entry name" value="SANT"/>
    <property type="match status" value="1"/>
</dbReference>
<dbReference type="EMBL" id="JAACJJ010000028">
    <property type="protein sequence ID" value="KAF5322054.1"/>
    <property type="molecule type" value="Genomic_DNA"/>
</dbReference>
<dbReference type="CDD" id="cd14792">
    <property type="entry name" value="GH27"/>
    <property type="match status" value="1"/>
</dbReference>
<evidence type="ECO:0000256" key="8">
    <source>
        <dbReference type="ARBA" id="ARBA00022833"/>
    </source>
</evidence>
<dbReference type="GO" id="GO:0003682">
    <property type="term" value="F:chromatin binding"/>
    <property type="evidence" value="ECO:0007669"/>
    <property type="project" value="TreeGrafter"/>
</dbReference>
<feature type="region of interest" description="Disordered" evidence="14">
    <location>
        <begin position="360"/>
        <end position="419"/>
    </location>
</feature>
<keyword evidence="7 13" id="KW-0378">Hydrolase</keyword>
<dbReference type="AlphaFoldDB" id="A0A8H5BEV3"/>
<dbReference type="EC" id="3.2.1.22" evidence="4 13"/>
<feature type="domain" description="Myb-like" evidence="16">
    <location>
        <begin position="200"/>
        <end position="243"/>
    </location>
</feature>
<evidence type="ECO:0000259" key="16">
    <source>
        <dbReference type="PROSITE" id="PS50090"/>
    </source>
</evidence>
<evidence type="ECO:0000256" key="4">
    <source>
        <dbReference type="ARBA" id="ARBA00012755"/>
    </source>
</evidence>
<dbReference type="Pfam" id="PF16499">
    <property type="entry name" value="Melibiase_2"/>
    <property type="match status" value="1"/>
</dbReference>
<evidence type="ECO:0000256" key="14">
    <source>
        <dbReference type="SAM" id="MobiDB-lite"/>
    </source>
</evidence>
<feature type="compositionally biased region" description="Polar residues" evidence="14">
    <location>
        <begin position="742"/>
        <end position="755"/>
    </location>
</feature>
<reference evidence="20 21" key="1">
    <citation type="journal article" date="2020" name="ISME J.">
        <title>Uncovering the hidden diversity of litter-decomposition mechanisms in mushroom-forming fungi.</title>
        <authorList>
            <person name="Floudas D."/>
            <person name="Bentzer J."/>
            <person name="Ahren D."/>
            <person name="Johansson T."/>
            <person name="Persson P."/>
            <person name="Tunlid A."/>
        </authorList>
    </citation>
    <scope>NUCLEOTIDE SEQUENCE [LARGE SCALE GENOMIC DNA]</scope>
    <source>
        <strain evidence="20 21">CBS 101986</strain>
    </source>
</reference>
<dbReference type="GO" id="GO:0008270">
    <property type="term" value="F:zinc ion binding"/>
    <property type="evidence" value="ECO:0007669"/>
    <property type="project" value="UniProtKB-KW"/>
</dbReference>
<keyword evidence="6" id="KW-0863">Zinc-finger</keyword>
<dbReference type="GO" id="GO:0004557">
    <property type="term" value="F:alpha-galactosidase activity"/>
    <property type="evidence" value="ECO:0007669"/>
    <property type="project" value="UniProtKB-EC"/>
</dbReference>
<dbReference type="InterPro" id="IPR000111">
    <property type="entry name" value="Glyco_hydro_27/36_CS"/>
</dbReference>
<comment type="catalytic activity">
    <reaction evidence="1 13">
        <text>Hydrolysis of terminal, non-reducing alpha-D-galactose residues in alpha-D-galactosides, including galactose oligosaccharides, galactomannans and galactolipids.</text>
        <dbReference type="EC" id="3.2.1.22"/>
    </reaction>
</comment>
<sequence length="755" mass="84297">MHFLLVTLIPLTVTAVQAAAPRKQPPPSPTLTGVAATAPTTPPSKLTGKLPTLGWNTWYAYQTDIDEAKVMAAANQLVSLHLKDVGYEYVNIDDAWSNIAGRDPKTNRITPNFTRFPDGINGLATKIHNLGLKFGIYSDAGTETCAGYPGSLGNEETDAQTFSDWGLDYLKYDNCNVPANWTDAPEILEMNSYPIFTEDWGADEELLLLTGISMHGIGNWKKIAEHVGTRTKEEVHEHYKKVYIESEKWPLPKMDSRFDIAPEVFHERKKRRIIAMNDQELPAPVPAPTSMPGIHEIAGFLPGRLEFEHEVDNEAEDLVKDLEFGIVLDYAGDQIKIDDNDPDVRARLKWEEEKRSGIVSVPKPAPYVPPSGKGKGPPQNGINGYHSNGDIKKHKSEDVKMSTEDEDEGPEEPTQPLPFETKDSLTFKLTIMEMYFQRVDKRLETKAVIFERGLLDYKKMQAAEKKRPREEREFLHRLRPFARLQTAEDYEAFATDMLYEALLRKRIQELQQYRRLGLSTPADIEKYETDLAKRTQVKVAPARDYAAERFRPPGRQSSGPDARRSSFPHDDDHKSREPTPRLGSTPGPSAPPVARRPPAPLNIANSPSLHLLTAAEQALCSQLRIFPKPYLVIKETLVREYARRGGKLRRREARDLVKIDVNKTSRVWDFLVQSGYLKITAEAAPSTAPSVTPSVSQSQDGPSHAVNGSPQKEAVYSQLSPTKSLIAPSLSAASSSQNGSLFTASSQSIATQPWT</sequence>
<dbReference type="GO" id="GO:0003713">
    <property type="term" value="F:transcription coactivator activity"/>
    <property type="evidence" value="ECO:0007669"/>
    <property type="project" value="TreeGrafter"/>
</dbReference>
<keyword evidence="11" id="KW-0539">Nucleus</keyword>
<dbReference type="InterPro" id="IPR017884">
    <property type="entry name" value="SANT_dom"/>
</dbReference>
<evidence type="ECO:0000256" key="15">
    <source>
        <dbReference type="SAM" id="SignalP"/>
    </source>
</evidence>
<dbReference type="PRINTS" id="PR00740">
    <property type="entry name" value="GLHYDRLASE27"/>
</dbReference>
<dbReference type="InterPro" id="IPR009057">
    <property type="entry name" value="Homeodomain-like_sf"/>
</dbReference>
<keyword evidence="13" id="KW-1015">Disulfide bond</keyword>
<evidence type="ECO:0000259" key="17">
    <source>
        <dbReference type="PROSITE" id="PS50934"/>
    </source>
</evidence>
<feature type="compositionally biased region" description="Basic and acidic residues" evidence="14">
    <location>
        <begin position="561"/>
        <end position="579"/>
    </location>
</feature>
<name>A0A8H5BEV3_9AGAR</name>
<feature type="compositionally biased region" description="Low complexity" evidence="14">
    <location>
        <begin position="687"/>
        <end position="699"/>
    </location>
</feature>
<dbReference type="GO" id="GO:0005975">
    <property type="term" value="P:carbohydrate metabolic process"/>
    <property type="evidence" value="ECO:0007669"/>
    <property type="project" value="InterPro"/>
</dbReference>
<dbReference type="OrthoDB" id="270417at2759"/>
<keyword evidence="10" id="KW-0804">Transcription</keyword>
<feature type="domain" description="HTH myb-type" evidence="19">
    <location>
        <begin position="200"/>
        <end position="247"/>
    </location>
</feature>
<evidence type="ECO:0000256" key="6">
    <source>
        <dbReference type="ARBA" id="ARBA00022771"/>
    </source>
</evidence>
<evidence type="ECO:0000256" key="13">
    <source>
        <dbReference type="RuleBase" id="RU361168"/>
    </source>
</evidence>
<keyword evidence="15" id="KW-0732">Signal</keyword>
<feature type="domain" description="SWIRM" evidence="17">
    <location>
        <begin position="592"/>
        <end position="688"/>
    </location>
</feature>
<dbReference type="GO" id="GO:0006357">
    <property type="term" value="P:regulation of transcription by RNA polymerase II"/>
    <property type="evidence" value="ECO:0007669"/>
    <property type="project" value="TreeGrafter"/>
</dbReference>
<feature type="region of interest" description="Disordered" evidence="14">
    <location>
        <begin position="543"/>
        <end position="601"/>
    </location>
</feature>
<dbReference type="GO" id="GO:0005634">
    <property type="term" value="C:nucleus"/>
    <property type="evidence" value="ECO:0007669"/>
    <property type="project" value="UniProtKB-SubCell"/>
</dbReference>
<dbReference type="InterPro" id="IPR036388">
    <property type="entry name" value="WH-like_DNA-bd_sf"/>
</dbReference>
<organism evidence="20 21">
    <name type="scientific">Psilocybe cf. subviscida</name>
    <dbReference type="NCBI Taxonomy" id="2480587"/>
    <lineage>
        <taxon>Eukaryota</taxon>
        <taxon>Fungi</taxon>
        <taxon>Dikarya</taxon>
        <taxon>Basidiomycota</taxon>
        <taxon>Agaricomycotina</taxon>
        <taxon>Agaricomycetes</taxon>
        <taxon>Agaricomycetidae</taxon>
        <taxon>Agaricales</taxon>
        <taxon>Agaricineae</taxon>
        <taxon>Strophariaceae</taxon>
        <taxon>Psilocybe</taxon>
    </lineage>
</organism>
<feature type="chain" id="PRO_5034299975" description="Alpha-galactosidase" evidence="15">
    <location>
        <begin position="19"/>
        <end position="755"/>
    </location>
</feature>
<evidence type="ECO:0000313" key="21">
    <source>
        <dbReference type="Proteomes" id="UP000567179"/>
    </source>
</evidence>
<comment type="subcellular location">
    <subcellularLocation>
        <location evidence="2">Nucleus</location>
    </subcellularLocation>
</comment>